<dbReference type="AlphaFoldDB" id="A0A1C6YYC0"/>
<dbReference type="Gene3D" id="3.20.20.450">
    <property type="entry name" value="EAL domain"/>
    <property type="match status" value="1"/>
</dbReference>
<dbReference type="Proteomes" id="UP000094844">
    <property type="component" value="Unassembled WGS sequence"/>
</dbReference>
<dbReference type="RefSeq" id="WP_247650261.1">
    <property type="nucleotide sequence ID" value="NZ_CP134154.1"/>
</dbReference>
<dbReference type="InterPro" id="IPR035919">
    <property type="entry name" value="EAL_sf"/>
</dbReference>
<dbReference type="PROSITE" id="PS50883">
    <property type="entry name" value="EAL"/>
    <property type="match status" value="1"/>
</dbReference>
<dbReference type="Pfam" id="PF00563">
    <property type="entry name" value="EAL"/>
    <property type="match status" value="1"/>
</dbReference>
<protein>
    <submittedName>
        <fullName evidence="2">EAL domain, c-di-GMP-specific phosphodiesterase class I (Or its enzymatically inactive variant)</fullName>
    </submittedName>
</protein>
<evidence type="ECO:0000313" key="3">
    <source>
        <dbReference type="Proteomes" id="UP000094844"/>
    </source>
</evidence>
<dbReference type="GO" id="GO:0071111">
    <property type="term" value="F:cyclic-guanylate-specific phosphodiesterase activity"/>
    <property type="evidence" value="ECO:0007669"/>
    <property type="project" value="InterPro"/>
</dbReference>
<dbReference type="InterPro" id="IPR050706">
    <property type="entry name" value="Cyclic-di-GMP_PDE-like"/>
</dbReference>
<accession>A0A1C6YYC0</accession>
<dbReference type="PANTHER" id="PTHR33121">
    <property type="entry name" value="CYCLIC DI-GMP PHOSPHODIESTERASE PDEF"/>
    <property type="match status" value="1"/>
</dbReference>
<dbReference type="PANTHER" id="PTHR33121:SF70">
    <property type="entry name" value="SIGNALING PROTEIN YKOW"/>
    <property type="match status" value="1"/>
</dbReference>
<evidence type="ECO:0000259" key="1">
    <source>
        <dbReference type="PROSITE" id="PS50883"/>
    </source>
</evidence>
<name>A0A1C6YYC0_HAFAL</name>
<organism evidence="2 3">
    <name type="scientific">Hafnia alvei</name>
    <dbReference type="NCBI Taxonomy" id="569"/>
    <lineage>
        <taxon>Bacteria</taxon>
        <taxon>Pseudomonadati</taxon>
        <taxon>Pseudomonadota</taxon>
        <taxon>Gammaproteobacteria</taxon>
        <taxon>Enterobacterales</taxon>
        <taxon>Hafniaceae</taxon>
        <taxon>Hafnia</taxon>
    </lineage>
</organism>
<evidence type="ECO:0000313" key="2">
    <source>
        <dbReference type="EMBL" id="SCM51801.1"/>
    </source>
</evidence>
<proteinExistence type="predicted"/>
<sequence>MTMFDHQSPAGIKLQPIVELKTGSIIGYEVLSYFTEDVDSEYYFQHAPENILISIFNQQVKQVASNPAGYHYFVNLSVRDLLGSELENKIQISPEQKLVIELQDPENLVGLNDVDKAQLVNNLERLRERHIAIWLDDLDEPLLSTVCELNFCFDGIKIDKYAFWRTQFSPLELKQLVKRCYQITSNVLIEGIETLQHRDIAARSGASHLQGYLWPETIIQ</sequence>
<dbReference type="SMART" id="SM00052">
    <property type="entry name" value="EAL"/>
    <property type="match status" value="1"/>
</dbReference>
<dbReference type="EMBL" id="FMIQ01000022">
    <property type="protein sequence ID" value="SCM51801.1"/>
    <property type="molecule type" value="Genomic_DNA"/>
</dbReference>
<dbReference type="InterPro" id="IPR001633">
    <property type="entry name" value="EAL_dom"/>
</dbReference>
<reference evidence="2 3" key="1">
    <citation type="submission" date="2016-09" db="EMBL/GenBank/DDBJ databases">
        <authorList>
            <person name="Capua I."/>
            <person name="De Benedictis P."/>
            <person name="Joannis T."/>
            <person name="Lombin L.H."/>
            <person name="Cattoli G."/>
        </authorList>
    </citation>
    <scope>NUCLEOTIDE SEQUENCE [LARGE SCALE GENOMIC DNA]</scope>
    <source>
        <strain evidence="2 3">GB001</strain>
    </source>
</reference>
<dbReference type="STRING" id="569.A6V27_02390"/>
<gene>
    <name evidence="2" type="ORF">BN1044_01269</name>
</gene>
<feature type="domain" description="EAL" evidence="1">
    <location>
        <begin position="1"/>
        <end position="220"/>
    </location>
</feature>
<dbReference type="SUPFAM" id="SSF141868">
    <property type="entry name" value="EAL domain-like"/>
    <property type="match status" value="1"/>
</dbReference>